<dbReference type="AlphaFoldDB" id="A0A5J4WNE4"/>
<name>A0A5J4WNE4_9EUKA</name>
<sequence length="212" mass="24733">MQFVDNISFIDKPIYQTDQTFTEQCPYLVIIIPYTPYHLQHHSACSILQFIREFSPYFWFTTGWDSYFGRAKVISLALVEDANIQYCQTVCEFQERFVKVARTLSGIHRIAYSVAAESRTEQADDPFISCSLIIFLSCRLMSFTVVHNEGVHIICTDIDGWKFCFTLLHLQLNALLECAYRPFSMQFPDLHSLDSKSVVRFVRNRVDRSRQP</sequence>
<organism evidence="1 2">
    <name type="scientific">Streblomastix strix</name>
    <dbReference type="NCBI Taxonomy" id="222440"/>
    <lineage>
        <taxon>Eukaryota</taxon>
        <taxon>Metamonada</taxon>
        <taxon>Preaxostyla</taxon>
        <taxon>Oxymonadida</taxon>
        <taxon>Streblomastigidae</taxon>
        <taxon>Streblomastix</taxon>
    </lineage>
</organism>
<reference evidence="1 2" key="1">
    <citation type="submission" date="2019-03" db="EMBL/GenBank/DDBJ databases">
        <title>Single cell metagenomics reveals metabolic interactions within the superorganism composed of flagellate Streblomastix strix and complex community of Bacteroidetes bacteria on its surface.</title>
        <authorList>
            <person name="Treitli S.C."/>
            <person name="Kolisko M."/>
            <person name="Husnik F."/>
            <person name="Keeling P."/>
            <person name="Hampl V."/>
        </authorList>
    </citation>
    <scope>NUCLEOTIDE SEQUENCE [LARGE SCALE GENOMIC DNA]</scope>
    <source>
        <strain evidence="1">ST1C</strain>
    </source>
</reference>
<dbReference type="Proteomes" id="UP000324800">
    <property type="component" value="Unassembled WGS sequence"/>
</dbReference>
<proteinExistence type="predicted"/>
<gene>
    <name evidence="1" type="ORF">EZS28_008133</name>
</gene>
<dbReference type="EMBL" id="SNRW01001449">
    <property type="protein sequence ID" value="KAA6396348.1"/>
    <property type="molecule type" value="Genomic_DNA"/>
</dbReference>
<evidence type="ECO:0000313" key="1">
    <source>
        <dbReference type="EMBL" id="KAA6396348.1"/>
    </source>
</evidence>
<comment type="caution">
    <text evidence="1">The sequence shown here is derived from an EMBL/GenBank/DDBJ whole genome shotgun (WGS) entry which is preliminary data.</text>
</comment>
<accession>A0A5J4WNE4</accession>
<protein>
    <submittedName>
        <fullName evidence="1">Uncharacterized protein</fullName>
    </submittedName>
</protein>
<evidence type="ECO:0000313" key="2">
    <source>
        <dbReference type="Proteomes" id="UP000324800"/>
    </source>
</evidence>